<feature type="compositionally biased region" description="Low complexity" evidence="1">
    <location>
        <begin position="160"/>
        <end position="186"/>
    </location>
</feature>
<accession>A0A7S2NC10</accession>
<feature type="compositionally biased region" description="Basic and acidic residues" evidence="1">
    <location>
        <begin position="324"/>
        <end position="334"/>
    </location>
</feature>
<feature type="compositionally biased region" description="Polar residues" evidence="1">
    <location>
        <begin position="266"/>
        <end position="277"/>
    </location>
</feature>
<feature type="compositionally biased region" description="Low complexity" evidence="1">
    <location>
        <begin position="40"/>
        <end position="56"/>
    </location>
</feature>
<organism evidence="2">
    <name type="scientific">Haptolina brevifila</name>
    <dbReference type="NCBI Taxonomy" id="156173"/>
    <lineage>
        <taxon>Eukaryota</taxon>
        <taxon>Haptista</taxon>
        <taxon>Haptophyta</taxon>
        <taxon>Prymnesiophyceae</taxon>
        <taxon>Prymnesiales</taxon>
        <taxon>Prymnesiaceae</taxon>
        <taxon>Haptolina</taxon>
    </lineage>
</organism>
<protein>
    <submittedName>
        <fullName evidence="2">Uncharacterized protein</fullName>
    </submittedName>
</protein>
<feature type="region of interest" description="Disordered" evidence="1">
    <location>
        <begin position="1"/>
        <end position="26"/>
    </location>
</feature>
<feature type="compositionally biased region" description="Polar residues" evidence="1">
    <location>
        <begin position="106"/>
        <end position="137"/>
    </location>
</feature>
<dbReference type="InterPro" id="IPR010736">
    <property type="entry name" value="SHIPPO-rpt"/>
</dbReference>
<feature type="compositionally biased region" description="Low complexity" evidence="1">
    <location>
        <begin position="217"/>
        <end position="234"/>
    </location>
</feature>
<dbReference type="AlphaFoldDB" id="A0A7S2NC10"/>
<sequence length="453" mass="46951">MPLAAFKSNSSRFSGPRGAMQGPVPRDYMQNYFDMGPAAARAGASRRGSFGGSASREMPWHKSSTEAPGAATSASNEAPVPSSFNSSSHLSVPSAAFKGSGDRFYKSNQSTPGPGSYSARTPLSPSNRMNRSSSFGSKTRRFAMKQQDGPGPGEFEAKPSAFASASQQRSRPGSSGFGSRSARASPFDVSRKEDTAPAPGAYDTAASGAFTARGTNGRSASPSGAFRSGSSRFGRTYDKGQSGADPGAYDPSEYQSMARNAGRSFNKASSNGASGFGTSLRRQEVVKVTEGPGPAAYNSEGATARGGSPRRGGGASSAFASRTKGGEAHIRKSEGPNGASDFDPHAMTGMAASSRKSFNAFSSSGRGLGPRAEREVVRQPRMGSMPGPGAYGVTGPSCERQAISSRAKPSLWASSTSGRDPTTWHERAKPPETPGPGSYNNDDPTRPTAYVKE</sequence>
<gene>
    <name evidence="2" type="ORF">CBRE1094_LOCUS37995</name>
</gene>
<feature type="compositionally biased region" description="Polar residues" evidence="1">
    <location>
        <begin position="72"/>
        <end position="91"/>
    </location>
</feature>
<dbReference type="Pfam" id="PF07004">
    <property type="entry name" value="SHIPPO-rpt"/>
    <property type="match status" value="4"/>
</dbReference>
<feature type="region of interest" description="Disordered" evidence="1">
    <location>
        <begin position="40"/>
        <end position="453"/>
    </location>
</feature>
<evidence type="ECO:0000256" key="1">
    <source>
        <dbReference type="SAM" id="MobiDB-lite"/>
    </source>
</evidence>
<evidence type="ECO:0000313" key="2">
    <source>
        <dbReference type="EMBL" id="CAD9530775.1"/>
    </source>
</evidence>
<dbReference type="InterPro" id="IPR051291">
    <property type="entry name" value="CIMAP"/>
</dbReference>
<proteinExistence type="predicted"/>
<reference evidence="2" key="1">
    <citation type="submission" date="2021-01" db="EMBL/GenBank/DDBJ databases">
        <authorList>
            <person name="Corre E."/>
            <person name="Pelletier E."/>
            <person name="Niang G."/>
            <person name="Scheremetjew M."/>
            <person name="Finn R."/>
            <person name="Kale V."/>
            <person name="Holt S."/>
            <person name="Cochrane G."/>
            <person name="Meng A."/>
            <person name="Brown T."/>
            <person name="Cohen L."/>
        </authorList>
    </citation>
    <scope>NUCLEOTIDE SEQUENCE</scope>
    <source>
        <strain evidence="2">UTEX LB 985</strain>
    </source>
</reference>
<dbReference type="EMBL" id="HBGU01069616">
    <property type="protein sequence ID" value="CAD9530775.1"/>
    <property type="molecule type" value="Transcribed_RNA"/>
</dbReference>
<feature type="compositionally biased region" description="Low complexity" evidence="1">
    <location>
        <begin position="351"/>
        <end position="364"/>
    </location>
</feature>
<name>A0A7S2NC10_9EUKA</name>
<dbReference type="PANTHER" id="PTHR21580">
    <property type="entry name" value="SHIPPO-1-RELATED"/>
    <property type="match status" value="1"/>
</dbReference>